<evidence type="ECO:0000313" key="3">
    <source>
        <dbReference type="Proteomes" id="UP000613512"/>
    </source>
</evidence>
<dbReference type="AlphaFoldDB" id="A0A916S4A4"/>
<name>A0A916S4A4_9BACI</name>
<proteinExistence type="predicted"/>
<evidence type="ECO:0000256" key="1">
    <source>
        <dbReference type="SAM" id="Phobius"/>
    </source>
</evidence>
<reference evidence="2" key="2">
    <citation type="submission" date="2020-09" db="EMBL/GenBank/DDBJ databases">
        <authorList>
            <person name="Sun Q."/>
            <person name="Zhou Y."/>
        </authorList>
    </citation>
    <scope>NUCLEOTIDE SEQUENCE</scope>
    <source>
        <strain evidence="2">CGMCC 1.12408</strain>
    </source>
</reference>
<reference evidence="2" key="1">
    <citation type="journal article" date="2014" name="Int. J. Syst. Evol. Microbiol.">
        <title>Complete genome sequence of Corynebacterium casei LMG S-19264T (=DSM 44701T), isolated from a smear-ripened cheese.</title>
        <authorList>
            <consortium name="US DOE Joint Genome Institute (JGI-PGF)"/>
            <person name="Walter F."/>
            <person name="Albersmeier A."/>
            <person name="Kalinowski J."/>
            <person name="Ruckert C."/>
        </authorList>
    </citation>
    <scope>NUCLEOTIDE SEQUENCE</scope>
    <source>
        <strain evidence="2">CGMCC 1.12408</strain>
    </source>
</reference>
<accession>A0A916S4A4</accession>
<organism evidence="2 3">
    <name type="scientific">Ornithinibacillus halotolerans</name>
    <dbReference type="NCBI Taxonomy" id="1274357"/>
    <lineage>
        <taxon>Bacteria</taxon>
        <taxon>Bacillati</taxon>
        <taxon>Bacillota</taxon>
        <taxon>Bacilli</taxon>
        <taxon>Bacillales</taxon>
        <taxon>Bacillaceae</taxon>
        <taxon>Ornithinibacillus</taxon>
    </lineage>
</organism>
<keyword evidence="1" id="KW-0812">Transmembrane</keyword>
<dbReference type="Proteomes" id="UP000613512">
    <property type="component" value="Unassembled WGS sequence"/>
</dbReference>
<keyword evidence="1" id="KW-1133">Transmembrane helix</keyword>
<feature type="transmembrane region" description="Helical" evidence="1">
    <location>
        <begin position="12"/>
        <end position="30"/>
    </location>
</feature>
<comment type="caution">
    <text evidence="2">The sequence shown here is derived from an EMBL/GenBank/DDBJ whole genome shotgun (WGS) entry which is preliminary data.</text>
</comment>
<evidence type="ECO:0000313" key="2">
    <source>
        <dbReference type="EMBL" id="GGA83450.1"/>
    </source>
</evidence>
<dbReference type="EMBL" id="BMEY01000015">
    <property type="protein sequence ID" value="GGA83450.1"/>
    <property type="molecule type" value="Genomic_DNA"/>
</dbReference>
<keyword evidence="3" id="KW-1185">Reference proteome</keyword>
<feature type="transmembrane region" description="Helical" evidence="1">
    <location>
        <begin position="42"/>
        <end position="62"/>
    </location>
</feature>
<protein>
    <submittedName>
        <fullName evidence="2">Uncharacterized protein</fullName>
    </submittedName>
</protein>
<dbReference type="RefSeq" id="WP_188385318.1">
    <property type="nucleotide sequence ID" value="NZ_BMEY01000015.1"/>
</dbReference>
<keyword evidence="1" id="KW-0472">Membrane</keyword>
<gene>
    <name evidence="2" type="ORF">GCM10008025_28260</name>
</gene>
<sequence length="134" mass="14669">MEYLGNKNKYKKMIIVGAIISLLAFIVGIVTQGDGFQIMNAFLFALGGGAAGGLIGVPLVYLTQPVKKIVVTNEAIHVVESKKPKVIRLEEIKKITLMKNGIRISYNKGRLIISGMHGYPLKDIYNHINSKLSA</sequence>